<dbReference type="Proteomes" id="UP000178895">
    <property type="component" value="Unassembled WGS sequence"/>
</dbReference>
<evidence type="ECO:0000313" key="3">
    <source>
        <dbReference type="Proteomes" id="UP000178895"/>
    </source>
</evidence>
<comment type="caution">
    <text evidence="2">The sequence shown here is derived from an EMBL/GenBank/DDBJ whole genome shotgun (WGS) entry which is preliminary data.</text>
</comment>
<sequence>MFSCFNVLMFKCFMSLNRLINLARRTGDRLIVHQPEKGEDIVIMDVDEYELLLNERRDVRNLSDKQLLDQINRDIAIWRANEKLEEDEDFSDFSEKEDDNWFSAGSVLGGRFGESEEDMLEEEDEEIEDMDGFFDLNEVEGDVFPEVETNKNAEELAKNEEPKIIHERPIGSSDEIWEEESLGGDEPVFYEEPV</sequence>
<reference evidence="2 3" key="1">
    <citation type="journal article" date="2016" name="Nat. Commun.">
        <title>Thousands of microbial genomes shed light on interconnected biogeochemical processes in an aquifer system.</title>
        <authorList>
            <person name="Anantharaman K."/>
            <person name="Brown C.T."/>
            <person name="Hug L.A."/>
            <person name="Sharon I."/>
            <person name="Castelle C.J."/>
            <person name="Probst A.J."/>
            <person name="Thomas B.C."/>
            <person name="Singh A."/>
            <person name="Wilkins M.J."/>
            <person name="Karaoz U."/>
            <person name="Brodie E.L."/>
            <person name="Williams K.H."/>
            <person name="Hubbard S.S."/>
            <person name="Banfield J.F."/>
        </authorList>
    </citation>
    <scope>NUCLEOTIDE SEQUENCE [LARGE SCALE GENOMIC DNA]</scope>
</reference>
<protein>
    <recommendedName>
        <fullName evidence="4">Antitoxin</fullName>
    </recommendedName>
</protein>
<dbReference type="AlphaFoldDB" id="A0A1F6P004"/>
<accession>A0A1F6P004</accession>
<dbReference type="EMBL" id="MFQY01000042">
    <property type="protein sequence ID" value="OGH89499.1"/>
    <property type="molecule type" value="Genomic_DNA"/>
</dbReference>
<organism evidence="2 3">
    <name type="scientific">Candidatus Magasanikbacteria bacterium RIFOXYC2_FULL_40_16</name>
    <dbReference type="NCBI Taxonomy" id="1798703"/>
    <lineage>
        <taxon>Bacteria</taxon>
        <taxon>Candidatus Magasanikiibacteriota</taxon>
    </lineage>
</organism>
<evidence type="ECO:0008006" key="4">
    <source>
        <dbReference type="Google" id="ProtNLM"/>
    </source>
</evidence>
<evidence type="ECO:0000313" key="2">
    <source>
        <dbReference type="EMBL" id="OGH89499.1"/>
    </source>
</evidence>
<feature type="region of interest" description="Disordered" evidence="1">
    <location>
        <begin position="168"/>
        <end position="194"/>
    </location>
</feature>
<proteinExistence type="predicted"/>
<evidence type="ECO:0000256" key="1">
    <source>
        <dbReference type="SAM" id="MobiDB-lite"/>
    </source>
</evidence>
<gene>
    <name evidence="2" type="ORF">A2469_00770</name>
</gene>
<name>A0A1F6P004_9BACT</name>